<dbReference type="AlphaFoldDB" id="A0A0A9G8S7"/>
<feature type="chain" id="PRO_5002046194" description="Secreted protein" evidence="2">
    <location>
        <begin position="25"/>
        <end position="66"/>
    </location>
</feature>
<keyword evidence="1" id="KW-1133">Transmembrane helix</keyword>
<keyword evidence="2" id="KW-0732">Signal</keyword>
<proteinExistence type="predicted"/>
<organism evidence="3">
    <name type="scientific">Arundo donax</name>
    <name type="common">Giant reed</name>
    <name type="synonym">Donax arundinaceus</name>
    <dbReference type="NCBI Taxonomy" id="35708"/>
    <lineage>
        <taxon>Eukaryota</taxon>
        <taxon>Viridiplantae</taxon>
        <taxon>Streptophyta</taxon>
        <taxon>Embryophyta</taxon>
        <taxon>Tracheophyta</taxon>
        <taxon>Spermatophyta</taxon>
        <taxon>Magnoliopsida</taxon>
        <taxon>Liliopsida</taxon>
        <taxon>Poales</taxon>
        <taxon>Poaceae</taxon>
        <taxon>PACMAD clade</taxon>
        <taxon>Arundinoideae</taxon>
        <taxon>Arundineae</taxon>
        <taxon>Arundo</taxon>
    </lineage>
</organism>
<accession>A0A0A9G8S7</accession>
<keyword evidence="1" id="KW-0812">Transmembrane</keyword>
<feature type="transmembrane region" description="Helical" evidence="1">
    <location>
        <begin position="32"/>
        <end position="58"/>
    </location>
</feature>
<reference evidence="3" key="1">
    <citation type="submission" date="2014-09" db="EMBL/GenBank/DDBJ databases">
        <authorList>
            <person name="Magalhaes I.L.F."/>
            <person name="Oliveira U."/>
            <person name="Santos F.R."/>
            <person name="Vidigal T.H.D.A."/>
            <person name="Brescovit A.D."/>
            <person name="Santos A.J."/>
        </authorList>
    </citation>
    <scope>NUCLEOTIDE SEQUENCE</scope>
    <source>
        <tissue evidence="3">Shoot tissue taken approximately 20 cm above the soil surface</tissue>
    </source>
</reference>
<evidence type="ECO:0000313" key="3">
    <source>
        <dbReference type="EMBL" id="JAE19854.1"/>
    </source>
</evidence>
<reference evidence="3" key="2">
    <citation type="journal article" date="2015" name="Data Brief">
        <title>Shoot transcriptome of the giant reed, Arundo donax.</title>
        <authorList>
            <person name="Barrero R.A."/>
            <person name="Guerrero F.D."/>
            <person name="Moolhuijzen P."/>
            <person name="Goolsby J.A."/>
            <person name="Tidwell J."/>
            <person name="Bellgard S.E."/>
            <person name="Bellgard M.I."/>
        </authorList>
    </citation>
    <scope>NUCLEOTIDE SEQUENCE</scope>
    <source>
        <tissue evidence="3">Shoot tissue taken approximately 20 cm above the soil surface</tissue>
    </source>
</reference>
<evidence type="ECO:0000256" key="2">
    <source>
        <dbReference type="SAM" id="SignalP"/>
    </source>
</evidence>
<feature type="signal peptide" evidence="2">
    <location>
        <begin position="1"/>
        <end position="24"/>
    </location>
</feature>
<keyword evidence="1" id="KW-0472">Membrane</keyword>
<evidence type="ECO:0000256" key="1">
    <source>
        <dbReference type="SAM" id="Phobius"/>
    </source>
</evidence>
<dbReference type="EMBL" id="GBRH01178042">
    <property type="protein sequence ID" value="JAE19854.1"/>
    <property type="molecule type" value="Transcribed_RNA"/>
</dbReference>
<sequence length="66" mass="7172">MQFLLHSIFAAACFLSCHMGIGKCLPIQACPQILSFCVVMSCVRVLALVVFANGLLALDSRVQLCR</sequence>
<evidence type="ECO:0008006" key="4">
    <source>
        <dbReference type="Google" id="ProtNLM"/>
    </source>
</evidence>
<name>A0A0A9G8S7_ARUDO</name>
<protein>
    <recommendedName>
        <fullName evidence="4">Secreted protein</fullName>
    </recommendedName>
</protein>